<gene>
    <name evidence="23" type="primary">petA</name>
    <name evidence="23" type="ORF">GOB93_13285</name>
</gene>
<evidence type="ECO:0000256" key="5">
    <source>
        <dbReference type="ARBA" id="ARBA00019816"/>
    </source>
</evidence>
<keyword evidence="11" id="KW-1278">Translocase</keyword>
<evidence type="ECO:0000256" key="21">
    <source>
        <dbReference type="SAM" id="MobiDB-lite"/>
    </source>
</evidence>
<evidence type="ECO:0000256" key="3">
    <source>
        <dbReference type="ARBA" id="ARBA00011649"/>
    </source>
</evidence>
<keyword evidence="12 19" id="KW-0249">Electron transport</keyword>
<dbReference type="PRINTS" id="PR00162">
    <property type="entry name" value="RIESKE"/>
</dbReference>
<comment type="catalytic activity">
    <reaction evidence="18 19">
        <text>a quinol + 2 Fe(III)-[cytochrome c](out) = a quinone + 2 Fe(II)-[cytochrome c](out) + 2 H(+)(out)</text>
        <dbReference type="Rhea" id="RHEA:11484"/>
        <dbReference type="Rhea" id="RHEA-COMP:10350"/>
        <dbReference type="Rhea" id="RHEA-COMP:14399"/>
        <dbReference type="ChEBI" id="CHEBI:15378"/>
        <dbReference type="ChEBI" id="CHEBI:24646"/>
        <dbReference type="ChEBI" id="CHEBI:29033"/>
        <dbReference type="ChEBI" id="CHEBI:29034"/>
        <dbReference type="ChEBI" id="CHEBI:132124"/>
        <dbReference type="EC" id="7.1.1.8"/>
    </reaction>
</comment>
<dbReference type="Pfam" id="PF10399">
    <property type="entry name" value="UCR_Fe-S_N"/>
    <property type="match status" value="1"/>
</dbReference>
<organism evidence="23 24">
    <name type="scientific">Acetobacter musti</name>
    <dbReference type="NCBI Taxonomy" id="864732"/>
    <lineage>
        <taxon>Bacteria</taxon>
        <taxon>Pseudomonadati</taxon>
        <taxon>Pseudomonadota</taxon>
        <taxon>Alphaproteobacteria</taxon>
        <taxon>Acetobacterales</taxon>
        <taxon>Acetobacteraceae</taxon>
        <taxon>Acetobacter</taxon>
    </lineage>
</organism>
<keyword evidence="8" id="KW-0812">Transmembrane</keyword>
<evidence type="ECO:0000256" key="11">
    <source>
        <dbReference type="ARBA" id="ARBA00022967"/>
    </source>
</evidence>
<dbReference type="InterPro" id="IPR014349">
    <property type="entry name" value="Rieske_Fe-S_prot"/>
</dbReference>
<comment type="caution">
    <text evidence="23">The sequence shown here is derived from an EMBL/GenBank/DDBJ whole genome shotgun (WGS) entry which is preliminary data.</text>
</comment>
<evidence type="ECO:0000256" key="8">
    <source>
        <dbReference type="ARBA" id="ARBA00022692"/>
    </source>
</evidence>
<comment type="subcellular location">
    <subcellularLocation>
        <location evidence="2">Cell membrane</location>
        <topology evidence="2">Single-pass membrane protein</topology>
    </subcellularLocation>
</comment>
<dbReference type="SUPFAM" id="SSF50022">
    <property type="entry name" value="ISP domain"/>
    <property type="match status" value="1"/>
</dbReference>
<dbReference type="NCBIfam" id="TIGR01416">
    <property type="entry name" value="Rieske_proteo"/>
    <property type="match status" value="1"/>
</dbReference>
<dbReference type="PROSITE" id="PS51296">
    <property type="entry name" value="RIESKE"/>
    <property type="match status" value="1"/>
</dbReference>
<proteinExistence type="predicted"/>
<keyword evidence="14" id="KW-0408">Iron</keyword>
<reference evidence="23 24" key="1">
    <citation type="journal article" date="2020" name="Int. J. Syst. Evol. Microbiol.">
        <title>Novel acetic acid bacteria from cider fermentations: Acetobacter conturbans sp. nov. and Acetobacter fallax sp. nov.</title>
        <authorList>
            <person name="Sombolestani A.S."/>
            <person name="Cleenwerck I."/>
            <person name="Cnockaert M."/>
            <person name="Borremans W."/>
            <person name="Wieme A.D."/>
            <person name="De Vuyst L."/>
            <person name="Vandamme P."/>
        </authorList>
    </citation>
    <scope>NUCLEOTIDE SEQUENCE [LARGE SCALE GENOMIC DNA]</scope>
    <source>
        <strain evidence="23 24">LMG 30640</strain>
    </source>
</reference>
<evidence type="ECO:0000256" key="9">
    <source>
        <dbReference type="ARBA" id="ARBA00022714"/>
    </source>
</evidence>
<evidence type="ECO:0000256" key="19">
    <source>
        <dbReference type="RuleBase" id="RU004494"/>
    </source>
</evidence>
<dbReference type="Proteomes" id="UP000635278">
    <property type="component" value="Unassembled WGS sequence"/>
</dbReference>
<evidence type="ECO:0000256" key="14">
    <source>
        <dbReference type="ARBA" id="ARBA00023004"/>
    </source>
</evidence>
<keyword evidence="17" id="KW-1015">Disulfide bond</keyword>
<dbReference type="EC" id="7.1.1.8" evidence="4 19"/>
<dbReference type="Pfam" id="PF00355">
    <property type="entry name" value="Rieske"/>
    <property type="match status" value="1"/>
</dbReference>
<evidence type="ECO:0000256" key="7">
    <source>
        <dbReference type="ARBA" id="ARBA00022475"/>
    </source>
</evidence>
<dbReference type="InterPro" id="IPR036922">
    <property type="entry name" value="Rieske_2Fe-2S_sf"/>
</dbReference>
<comment type="miscellaneous">
    <text evidence="19">The Rieske protein is a high potential 2Fe-2S protein.</text>
</comment>
<keyword evidence="9" id="KW-0001">2Fe-2S</keyword>
<comment type="function">
    <text evidence="1">Component of the ubiquinol-cytochrome c reductase complex (complex III or cytochrome b-c1 complex), which is a respiratory chain that generates an electrochemical potential coupled to ATP synthesis.</text>
</comment>
<dbReference type="Gene3D" id="1.20.5.510">
    <property type="entry name" value="Single helix bin"/>
    <property type="match status" value="1"/>
</dbReference>
<dbReference type="RefSeq" id="WP_173583995.1">
    <property type="nucleotide sequence ID" value="NZ_WOTB01000018.1"/>
</dbReference>
<evidence type="ECO:0000313" key="23">
    <source>
        <dbReference type="EMBL" id="NHN85606.1"/>
    </source>
</evidence>
<evidence type="ECO:0000256" key="10">
    <source>
        <dbReference type="ARBA" id="ARBA00022723"/>
    </source>
</evidence>
<evidence type="ECO:0000256" key="12">
    <source>
        <dbReference type="ARBA" id="ARBA00022982"/>
    </source>
</evidence>
<evidence type="ECO:0000256" key="2">
    <source>
        <dbReference type="ARBA" id="ARBA00004162"/>
    </source>
</evidence>
<protein>
    <recommendedName>
        <fullName evidence="5 19">Ubiquinol-cytochrome c reductase iron-sulfur subunit</fullName>
        <ecNumber evidence="4 19">7.1.1.8</ecNumber>
    </recommendedName>
</protein>
<evidence type="ECO:0000256" key="6">
    <source>
        <dbReference type="ARBA" id="ARBA00022448"/>
    </source>
</evidence>
<keyword evidence="16" id="KW-0472">Membrane</keyword>
<accession>A0ABX0JQ69</accession>
<dbReference type="Gene3D" id="2.102.10.10">
    <property type="entry name" value="Rieske [2Fe-2S] iron-sulphur domain"/>
    <property type="match status" value="1"/>
</dbReference>
<evidence type="ECO:0000256" key="18">
    <source>
        <dbReference type="ARBA" id="ARBA00029351"/>
    </source>
</evidence>
<comment type="subunit">
    <text evidence="3 20">The main subunits of complex b-c1 are: cytochrome b, cytochrome c1 and the Rieske protein.</text>
</comment>
<dbReference type="CDD" id="cd03470">
    <property type="entry name" value="Rieske_cytochrome_bc1"/>
    <property type="match status" value="1"/>
</dbReference>
<dbReference type="InterPro" id="IPR019470">
    <property type="entry name" value="Ubiq_cytC_Rdtase_Fe-S_su_TAT"/>
</dbReference>
<keyword evidence="10" id="KW-0479">Metal-binding</keyword>
<keyword evidence="15" id="KW-0411">Iron-sulfur</keyword>
<dbReference type="EMBL" id="WOTB01000018">
    <property type="protein sequence ID" value="NHN85606.1"/>
    <property type="molecule type" value="Genomic_DNA"/>
</dbReference>
<name>A0ABX0JQ69_9PROT</name>
<keyword evidence="6 19" id="KW-0813">Transport</keyword>
<evidence type="ECO:0000256" key="20">
    <source>
        <dbReference type="RuleBase" id="RU004497"/>
    </source>
</evidence>
<dbReference type="PANTHER" id="PTHR10134">
    <property type="entry name" value="CYTOCHROME B-C1 COMPLEX SUBUNIT RIESKE, MITOCHONDRIAL"/>
    <property type="match status" value="1"/>
</dbReference>
<evidence type="ECO:0000259" key="22">
    <source>
        <dbReference type="PROSITE" id="PS51296"/>
    </source>
</evidence>
<dbReference type="InterPro" id="IPR005805">
    <property type="entry name" value="Rieske_Fe-S_prot_C"/>
</dbReference>
<evidence type="ECO:0000256" key="4">
    <source>
        <dbReference type="ARBA" id="ARBA00012951"/>
    </source>
</evidence>
<evidence type="ECO:0000256" key="15">
    <source>
        <dbReference type="ARBA" id="ARBA00023014"/>
    </source>
</evidence>
<keyword evidence="13" id="KW-1133">Transmembrane helix</keyword>
<comment type="cofactor">
    <cofactor evidence="19">
        <name>[2Fe-2S] cluster</name>
        <dbReference type="ChEBI" id="CHEBI:190135"/>
    </cofactor>
    <text evidence="19">Binds 1 [2Fe-2S] cluster per subunit.</text>
</comment>
<feature type="domain" description="Rieske" evidence="22">
    <location>
        <begin position="96"/>
        <end position="188"/>
    </location>
</feature>
<keyword evidence="7" id="KW-1003">Cell membrane</keyword>
<sequence length="214" mass="22681">MIGFPSATDPSSEDGPASPPRRDILTLVTGATVAAGACALAWPFLDSLIPPENAAAHAPVDVDLSPIAPGQQIVVVWRGSPVFITRRTSESLERLKSPALTSRLRDPESKILQQPPYAANWHRSLVPEYGLLVGVCTHLGCVPTYGAGSADPAQRGYACPCHGSKFDLAGRVFAGVPAPYNLPVPPHRMLTPDRVRIGENPAGQSFDFGSIVQI</sequence>
<dbReference type="InterPro" id="IPR017941">
    <property type="entry name" value="Rieske_2Fe-2S"/>
</dbReference>
<evidence type="ECO:0000256" key="13">
    <source>
        <dbReference type="ARBA" id="ARBA00022989"/>
    </source>
</evidence>
<evidence type="ECO:0000256" key="1">
    <source>
        <dbReference type="ARBA" id="ARBA00002444"/>
    </source>
</evidence>
<dbReference type="InterPro" id="IPR006317">
    <property type="entry name" value="Ubiquinol_cyt_c_Rdtase_Fe-S-su"/>
</dbReference>
<evidence type="ECO:0000256" key="17">
    <source>
        <dbReference type="ARBA" id="ARBA00023157"/>
    </source>
</evidence>
<keyword evidence="24" id="KW-1185">Reference proteome</keyword>
<evidence type="ECO:0000313" key="24">
    <source>
        <dbReference type="Proteomes" id="UP000635278"/>
    </source>
</evidence>
<evidence type="ECO:0000256" key="16">
    <source>
        <dbReference type="ARBA" id="ARBA00023136"/>
    </source>
</evidence>
<feature type="region of interest" description="Disordered" evidence="21">
    <location>
        <begin position="1"/>
        <end position="22"/>
    </location>
</feature>